<dbReference type="AlphaFoldDB" id="A0A2P2IXY4"/>
<reference evidence="1" key="1">
    <citation type="submission" date="2018-02" db="EMBL/GenBank/DDBJ databases">
        <title>Rhizophora mucronata_Transcriptome.</title>
        <authorList>
            <person name="Meera S.P."/>
            <person name="Sreeshan A."/>
            <person name="Augustine A."/>
        </authorList>
    </citation>
    <scope>NUCLEOTIDE SEQUENCE</scope>
    <source>
        <tissue evidence="1">Leaf</tissue>
    </source>
</reference>
<name>A0A2P2IXY4_RHIMU</name>
<organism evidence="1">
    <name type="scientific">Rhizophora mucronata</name>
    <name type="common">Asiatic mangrove</name>
    <dbReference type="NCBI Taxonomy" id="61149"/>
    <lineage>
        <taxon>Eukaryota</taxon>
        <taxon>Viridiplantae</taxon>
        <taxon>Streptophyta</taxon>
        <taxon>Embryophyta</taxon>
        <taxon>Tracheophyta</taxon>
        <taxon>Spermatophyta</taxon>
        <taxon>Magnoliopsida</taxon>
        <taxon>eudicotyledons</taxon>
        <taxon>Gunneridae</taxon>
        <taxon>Pentapetalae</taxon>
        <taxon>rosids</taxon>
        <taxon>fabids</taxon>
        <taxon>Malpighiales</taxon>
        <taxon>Rhizophoraceae</taxon>
        <taxon>Rhizophora</taxon>
    </lineage>
</organism>
<evidence type="ECO:0000313" key="1">
    <source>
        <dbReference type="EMBL" id="MBW86079.1"/>
    </source>
</evidence>
<protein>
    <submittedName>
        <fullName evidence="1">Uncharacterized protein</fullName>
    </submittedName>
</protein>
<accession>A0A2P2IXY4</accession>
<proteinExistence type="predicted"/>
<sequence>MYLRRHVVVIIEVSSSKI</sequence>
<dbReference type="EMBL" id="GGEC01005596">
    <property type="protein sequence ID" value="MBW86079.1"/>
    <property type="molecule type" value="Transcribed_RNA"/>
</dbReference>